<protein>
    <submittedName>
        <fullName evidence="2">Uncharacterized protein</fullName>
    </submittedName>
</protein>
<comment type="caution">
    <text evidence="2">The sequence shown here is derived from an EMBL/GenBank/DDBJ whole genome shotgun (WGS) entry which is preliminary data.</text>
</comment>
<dbReference type="Proteomes" id="UP000318571">
    <property type="component" value="Chromosome 12"/>
</dbReference>
<feature type="compositionally biased region" description="Polar residues" evidence="1">
    <location>
        <begin position="380"/>
        <end position="390"/>
    </location>
</feature>
<sequence>MSAKGFCEYESFKRGIKEQDKFLQFISTLKVNNNNIINNNNNHYSSYNNVVSSRNGSTTSGFDQLEALCALLDERQNRMGDLLATATTDPPPASMENTSPPAMMIDGTSKDLESSRSMLARRHSLATTKERRPRFCQSDDFVGQMPTETKKDNLEVAEWEVRKALAGLGTTNIEEIRKLMPDDFNKKLQQWETKKQASCGPSLAEVGSKSSRSPKSQNKKSGNDAMKRNTVDSDGDGDLPWIERELRKIQREQENLDLDRAKAPKIEIRWKSGGQLFHQNSGGSRGIQSHSRFSVDNGGVVLENLCHLPIRLQTSEHSTSIEVLLAQEESPNEVYILFSNQQYHTGMGDLDDGELPWRTCDIVPGWINKHLPSLRRLPRQASSDDLSTPNSGRSRSSSIISSDFIPEECEDDRSNGDVTCGSGGPSYMNMPSKTDVDIEKVCQLVQDLKEQDLFHHRQRIVEKTKRPLLLKNGYFFTNARIFFVPYHTYSN</sequence>
<feature type="region of interest" description="Disordered" evidence="1">
    <location>
        <begin position="191"/>
        <end position="238"/>
    </location>
</feature>
<organism evidence="2 3">
    <name type="scientific">Tigriopus californicus</name>
    <name type="common">Marine copepod</name>
    <dbReference type="NCBI Taxonomy" id="6832"/>
    <lineage>
        <taxon>Eukaryota</taxon>
        <taxon>Metazoa</taxon>
        <taxon>Ecdysozoa</taxon>
        <taxon>Arthropoda</taxon>
        <taxon>Crustacea</taxon>
        <taxon>Multicrustacea</taxon>
        <taxon>Hexanauplia</taxon>
        <taxon>Copepoda</taxon>
        <taxon>Harpacticoida</taxon>
        <taxon>Harpacticidae</taxon>
        <taxon>Tigriopus</taxon>
    </lineage>
</organism>
<accession>A0A553PTX5</accession>
<proteinExistence type="predicted"/>
<dbReference type="STRING" id="6832.A0A553PTX5"/>
<gene>
    <name evidence="2" type="ORF">TCAL_15427</name>
</gene>
<feature type="region of interest" description="Disordered" evidence="1">
    <location>
        <begin position="378"/>
        <end position="429"/>
    </location>
</feature>
<keyword evidence="3" id="KW-1185">Reference proteome</keyword>
<dbReference type="EMBL" id="VCGU01000001">
    <property type="protein sequence ID" value="TRY81140.1"/>
    <property type="molecule type" value="Genomic_DNA"/>
</dbReference>
<evidence type="ECO:0000313" key="3">
    <source>
        <dbReference type="Proteomes" id="UP000318571"/>
    </source>
</evidence>
<evidence type="ECO:0000313" key="2">
    <source>
        <dbReference type="EMBL" id="TRY81140.1"/>
    </source>
</evidence>
<name>A0A553PTX5_TIGCA</name>
<dbReference type="AlphaFoldDB" id="A0A553PTX5"/>
<evidence type="ECO:0000256" key="1">
    <source>
        <dbReference type="SAM" id="MobiDB-lite"/>
    </source>
</evidence>
<feature type="compositionally biased region" description="Basic and acidic residues" evidence="1">
    <location>
        <begin position="221"/>
        <end position="231"/>
    </location>
</feature>
<feature type="compositionally biased region" description="Polar residues" evidence="1">
    <location>
        <begin position="208"/>
        <end position="220"/>
    </location>
</feature>
<feature type="compositionally biased region" description="Low complexity" evidence="1">
    <location>
        <begin position="391"/>
        <end position="402"/>
    </location>
</feature>
<reference evidence="2 3" key="1">
    <citation type="journal article" date="2018" name="Nat. Ecol. Evol.">
        <title>Genomic signatures of mitonuclear coevolution across populations of Tigriopus californicus.</title>
        <authorList>
            <person name="Barreto F.S."/>
            <person name="Watson E.T."/>
            <person name="Lima T.G."/>
            <person name="Willett C.S."/>
            <person name="Edmands S."/>
            <person name="Li W."/>
            <person name="Burton R.S."/>
        </authorList>
    </citation>
    <scope>NUCLEOTIDE SEQUENCE [LARGE SCALE GENOMIC DNA]</scope>
    <source>
        <strain evidence="2 3">San Diego</strain>
    </source>
</reference>